<reference evidence="2 3" key="1">
    <citation type="submission" date="2012-05" db="EMBL/GenBank/DDBJ databases">
        <title>Finished chromosome of genome of Oscillatoria sp. PCC 7112.</title>
        <authorList>
            <consortium name="US DOE Joint Genome Institute"/>
            <person name="Gugger M."/>
            <person name="Coursin T."/>
            <person name="Rippka R."/>
            <person name="Tandeau De Marsac N."/>
            <person name="Huntemann M."/>
            <person name="Wei C.-L."/>
            <person name="Han J."/>
            <person name="Detter J.C."/>
            <person name="Han C."/>
            <person name="Tapia R."/>
            <person name="Davenport K."/>
            <person name="Daligault H."/>
            <person name="Erkkila T."/>
            <person name="Gu W."/>
            <person name="Munk A.C.C."/>
            <person name="Teshima H."/>
            <person name="Xu Y."/>
            <person name="Chain P."/>
            <person name="Chen A."/>
            <person name="Krypides N."/>
            <person name="Mavromatis K."/>
            <person name="Markowitz V."/>
            <person name="Szeto E."/>
            <person name="Ivanova N."/>
            <person name="Mikhailova N."/>
            <person name="Ovchinnikova G."/>
            <person name="Pagani I."/>
            <person name="Pati A."/>
            <person name="Goodwin L."/>
            <person name="Peters L."/>
            <person name="Pitluck S."/>
            <person name="Woyke T."/>
            <person name="Kerfeld C."/>
        </authorList>
    </citation>
    <scope>NUCLEOTIDE SEQUENCE [LARGE SCALE GENOMIC DNA]</scope>
    <source>
        <strain evidence="2 3">PCC 7112</strain>
    </source>
</reference>
<dbReference type="RefSeq" id="WP_015178529.1">
    <property type="nucleotide sequence ID" value="NC_019729.1"/>
</dbReference>
<dbReference type="EMBL" id="CP003614">
    <property type="protein sequence ID" value="AFZ09303.1"/>
    <property type="molecule type" value="Genomic_DNA"/>
</dbReference>
<evidence type="ECO:0000256" key="1">
    <source>
        <dbReference type="SAM" id="Phobius"/>
    </source>
</evidence>
<evidence type="ECO:0000313" key="3">
    <source>
        <dbReference type="Proteomes" id="UP000010478"/>
    </source>
</evidence>
<keyword evidence="1" id="KW-0472">Membrane</keyword>
<proteinExistence type="predicted"/>
<protein>
    <submittedName>
        <fullName evidence="2">Uncharacterized protein</fullName>
    </submittedName>
</protein>
<keyword evidence="1" id="KW-1133">Transmembrane helix</keyword>
<sequence>MSQDKEKISYSEKTERLRVIGQFIKTVTPMIWTIVILVVIIPLFGNFLISQSLTNTGTTAVVVSPPHDFSKVNQDVKKAIQQSHITAETFASKELDKWETEVIARVDNSFLDWYFDYFNQKKMEFTVPFNFVKSAVLNRFDMTAASRAVSEKLTEDFQREFANRVLVPKNAQLRFQLITQDTANLYISEVSKNVKVVQNNYNIPQVQWDKYLNDIATTISDKGNVSNLSLKVLVGGSGYLVAKPLILGVAGKVGSKVTAKVASKAAAKVATKTGGTVASQLGVSLIDPIVGIGIIIWDLWDYNHTVKVERPILREHIVEYLKDVKKSLLTNPESGIMAAIYQLESGILKSLQS</sequence>
<dbReference type="AlphaFoldDB" id="K9VMH0"/>
<dbReference type="Proteomes" id="UP000010478">
    <property type="component" value="Chromosome"/>
</dbReference>
<dbReference type="PATRIC" id="fig|179408.3.peg.6270"/>
<accession>K9VMH0</accession>
<dbReference type="KEGG" id="oni:Osc7112_5037"/>
<dbReference type="eggNOG" id="ENOG502Z88J">
    <property type="taxonomic scope" value="Bacteria"/>
</dbReference>
<evidence type="ECO:0000313" key="2">
    <source>
        <dbReference type="EMBL" id="AFZ09303.1"/>
    </source>
</evidence>
<keyword evidence="1" id="KW-0812">Transmembrane</keyword>
<name>K9VMH0_9CYAN</name>
<gene>
    <name evidence="2" type="ORF">Osc7112_5037</name>
</gene>
<keyword evidence="3" id="KW-1185">Reference proteome</keyword>
<dbReference type="HOGENOM" id="CLU_048723_1_0_3"/>
<feature type="transmembrane region" description="Helical" evidence="1">
    <location>
        <begin position="26"/>
        <end position="49"/>
    </location>
</feature>
<dbReference type="OrthoDB" id="517881at2"/>
<organism evidence="2 3">
    <name type="scientific">Phormidium nigroviride PCC 7112</name>
    <dbReference type="NCBI Taxonomy" id="179408"/>
    <lineage>
        <taxon>Bacteria</taxon>
        <taxon>Bacillati</taxon>
        <taxon>Cyanobacteriota</taxon>
        <taxon>Cyanophyceae</taxon>
        <taxon>Oscillatoriophycideae</taxon>
        <taxon>Oscillatoriales</taxon>
        <taxon>Oscillatoriaceae</taxon>
        <taxon>Phormidium</taxon>
    </lineage>
</organism>